<feature type="compositionally biased region" description="Basic and acidic residues" evidence="1">
    <location>
        <begin position="99"/>
        <end position="129"/>
    </location>
</feature>
<feature type="transmembrane region" description="Helical" evidence="2">
    <location>
        <begin position="142"/>
        <end position="161"/>
    </location>
</feature>
<sequence length="170" mass="19565">MKYVRILTISGILVACLLGCAVRRSDGVHDSEKSQERNELVWLTARTDAKITATTTVVDRWRNLRIHWKDYDLSKPPDQNGNYPVKNEGWAEGSEQESQNEKSDISENTKEDSNGKVKTDRETSYEKTENTDLDIKAGTQPLWWWLIGVLMAVAGLIYLWWKYGKKDKTK</sequence>
<dbReference type="RefSeq" id="WP_010802245.1">
    <property type="nucleotide sequence ID" value="NZ_CAJSYT010000001.1"/>
</dbReference>
<evidence type="ECO:0000256" key="1">
    <source>
        <dbReference type="SAM" id="MobiDB-lite"/>
    </source>
</evidence>
<reference evidence="3" key="1">
    <citation type="journal article" date="2019" name="Nat. Med.">
        <title>A library of human gut bacterial isolates paired with longitudinal multiomics data enables mechanistic microbiome research.</title>
        <authorList>
            <person name="Poyet M."/>
            <person name="Groussin M."/>
            <person name="Gibbons S.M."/>
            <person name="Avila-Pacheco J."/>
            <person name="Jiang X."/>
            <person name="Kearney S.M."/>
            <person name="Perrotta A.R."/>
            <person name="Berdy B."/>
            <person name="Zhao S."/>
            <person name="Lieberman T.D."/>
            <person name="Swanson P.K."/>
            <person name="Smith M."/>
            <person name="Roesemann S."/>
            <person name="Alexander J.E."/>
            <person name="Rich S.A."/>
            <person name="Livny J."/>
            <person name="Vlamakis H."/>
            <person name="Clish C."/>
            <person name="Bullock K."/>
            <person name="Deik A."/>
            <person name="Scott J."/>
            <person name="Pierce K.A."/>
            <person name="Xavier R.J."/>
            <person name="Alm E.J."/>
        </authorList>
    </citation>
    <scope>NUCLEOTIDE SEQUENCE</scope>
    <source>
        <strain evidence="3">BIOML-A4</strain>
    </source>
</reference>
<comment type="caution">
    <text evidence="3">The sequence shown here is derived from an EMBL/GenBank/DDBJ whole genome shotgun (WGS) entry which is preliminary data.</text>
</comment>
<proteinExistence type="predicted"/>
<gene>
    <name evidence="3" type="ORF">GKE01_15240</name>
</gene>
<name>A0A6G1ZGB8_9BACT</name>
<feature type="region of interest" description="Disordered" evidence="1">
    <location>
        <begin position="71"/>
        <end position="129"/>
    </location>
</feature>
<keyword evidence="2" id="KW-0812">Transmembrane</keyword>
<dbReference type="AlphaFoldDB" id="A0A6G1ZGB8"/>
<evidence type="ECO:0000256" key="2">
    <source>
        <dbReference type="SAM" id="Phobius"/>
    </source>
</evidence>
<dbReference type="EMBL" id="WKLP01000022">
    <property type="protein sequence ID" value="MRY12818.1"/>
    <property type="molecule type" value="Genomic_DNA"/>
</dbReference>
<dbReference type="PROSITE" id="PS51257">
    <property type="entry name" value="PROKAR_LIPOPROTEIN"/>
    <property type="match status" value="1"/>
</dbReference>
<accession>A0A6G1ZGB8</accession>
<evidence type="ECO:0008006" key="4">
    <source>
        <dbReference type="Google" id="ProtNLM"/>
    </source>
</evidence>
<organism evidence="3">
    <name type="scientific">Parabacteroides goldsteinii</name>
    <dbReference type="NCBI Taxonomy" id="328812"/>
    <lineage>
        <taxon>Bacteria</taxon>
        <taxon>Pseudomonadati</taxon>
        <taxon>Bacteroidota</taxon>
        <taxon>Bacteroidia</taxon>
        <taxon>Bacteroidales</taxon>
        <taxon>Tannerellaceae</taxon>
        <taxon>Parabacteroides</taxon>
    </lineage>
</organism>
<keyword evidence="2" id="KW-1133">Transmembrane helix</keyword>
<evidence type="ECO:0000313" key="3">
    <source>
        <dbReference type="EMBL" id="MRY12818.1"/>
    </source>
</evidence>
<protein>
    <recommendedName>
        <fullName evidence="4">Lipoprotein</fullName>
    </recommendedName>
</protein>
<keyword evidence="2" id="KW-0472">Membrane</keyword>